<dbReference type="Pfam" id="PF00005">
    <property type="entry name" value="ABC_tran"/>
    <property type="match status" value="1"/>
</dbReference>
<evidence type="ECO:0000313" key="5">
    <source>
        <dbReference type="Proteomes" id="UP000799118"/>
    </source>
</evidence>
<evidence type="ECO:0000313" key="4">
    <source>
        <dbReference type="EMBL" id="KAE9386899.1"/>
    </source>
</evidence>
<dbReference type="GO" id="GO:0005886">
    <property type="term" value="C:plasma membrane"/>
    <property type="evidence" value="ECO:0007669"/>
    <property type="project" value="TreeGrafter"/>
</dbReference>
<dbReference type="GO" id="GO:0005524">
    <property type="term" value="F:ATP binding"/>
    <property type="evidence" value="ECO:0007669"/>
    <property type="project" value="InterPro"/>
</dbReference>
<organism evidence="4 5">
    <name type="scientific">Gymnopus androsaceus JB14</name>
    <dbReference type="NCBI Taxonomy" id="1447944"/>
    <lineage>
        <taxon>Eukaryota</taxon>
        <taxon>Fungi</taxon>
        <taxon>Dikarya</taxon>
        <taxon>Basidiomycota</taxon>
        <taxon>Agaricomycotina</taxon>
        <taxon>Agaricomycetes</taxon>
        <taxon>Agaricomycetidae</taxon>
        <taxon>Agaricales</taxon>
        <taxon>Marasmiineae</taxon>
        <taxon>Omphalotaceae</taxon>
        <taxon>Gymnopus</taxon>
    </lineage>
</organism>
<feature type="transmembrane region" description="Helical" evidence="2">
    <location>
        <begin position="304"/>
        <end position="324"/>
    </location>
</feature>
<keyword evidence="5" id="KW-1185">Reference proteome</keyword>
<dbReference type="InterPro" id="IPR003439">
    <property type="entry name" value="ABC_transporter-like_ATP-bd"/>
</dbReference>
<evidence type="ECO:0000259" key="3">
    <source>
        <dbReference type="Pfam" id="PF00005"/>
    </source>
</evidence>
<dbReference type="Gene3D" id="3.40.50.300">
    <property type="entry name" value="P-loop containing nucleotide triphosphate hydrolases"/>
    <property type="match status" value="1"/>
</dbReference>
<sequence>MPVGDTAIRGVSGGEKKHASIAEALATRMRFGSWDNSTHGLDLSIAQIPECGRFLQSGFPRYGDEYRHPGSDILRFELSRVYNGARYCGHVALSPLTSWSSVLNSVRVQWYRAVSLSVPRTLNGYYGAMLPAALNVFSQIGWPIIISIVSGQVLAAASTHLNDTAGIFIIVIISFMLSFCGYKALHWYEPYIWVPSVALFIALLGVGGKQLAAQIPILNASSPAATAGMLIAYETTAGASDLTWCSFAADEAKAPTWKIFSWAYGGIFTSAFAGHILSAAFSAAAPAVSSWETGLGDGEDFGRFLVAILEPIGGFGKFIVLPLLKSFLSPSLGLLTFFTVFEDVLNLIGYWATSYSSIVLCEHFIFWWNDFSRYHIPDWNTPSNLPETFSWKSLDYVVPVPDGHGKLLDDVSGFVVPGKLTALMGESGAGKKTLLNVFAQWVSTGVVTGDMLVSGQPLPNDVSGFVV</sequence>
<dbReference type="OrthoDB" id="3003173at2759"/>
<dbReference type="EMBL" id="ML769839">
    <property type="protein sequence ID" value="KAE9386899.1"/>
    <property type="molecule type" value="Genomic_DNA"/>
</dbReference>
<keyword evidence="1" id="KW-0813">Transport</keyword>
<keyword evidence="2" id="KW-0472">Membrane</keyword>
<feature type="transmembrane region" description="Helical" evidence="2">
    <location>
        <begin position="191"/>
        <end position="208"/>
    </location>
</feature>
<dbReference type="PANTHER" id="PTHR31806:SF5">
    <property type="entry name" value="PURINE-CYTOSINE PERMEASE FCY21"/>
    <property type="match status" value="1"/>
</dbReference>
<accession>A0A6A4GMC6</accession>
<dbReference type="GO" id="GO:0022857">
    <property type="term" value="F:transmembrane transporter activity"/>
    <property type="evidence" value="ECO:0007669"/>
    <property type="project" value="InterPro"/>
</dbReference>
<dbReference type="PANTHER" id="PTHR31806">
    <property type="entry name" value="PURINE-CYTOSINE PERMEASE FCY2-RELATED"/>
    <property type="match status" value="1"/>
</dbReference>
<dbReference type="InterPro" id="IPR027417">
    <property type="entry name" value="P-loop_NTPase"/>
</dbReference>
<name>A0A6A4GMC6_9AGAR</name>
<dbReference type="Gene3D" id="1.10.4160.10">
    <property type="entry name" value="Hydantoin permease"/>
    <property type="match status" value="1"/>
</dbReference>
<keyword evidence="2" id="KW-0812">Transmembrane</keyword>
<evidence type="ECO:0000256" key="2">
    <source>
        <dbReference type="SAM" id="Phobius"/>
    </source>
</evidence>
<gene>
    <name evidence="4" type="ORF">BT96DRAFT_1005630</name>
</gene>
<dbReference type="GO" id="GO:0016887">
    <property type="term" value="F:ATP hydrolysis activity"/>
    <property type="evidence" value="ECO:0007669"/>
    <property type="project" value="InterPro"/>
</dbReference>
<feature type="transmembrane region" description="Helical" evidence="2">
    <location>
        <begin position="262"/>
        <end position="284"/>
    </location>
</feature>
<feature type="transmembrane region" description="Helical" evidence="2">
    <location>
        <begin position="140"/>
        <end position="158"/>
    </location>
</feature>
<feature type="domain" description="ABC transporter" evidence="3">
    <location>
        <begin position="408"/>
        <end position="458"/>
    </location>
</feature>
<dbReference type="SUPFAM" id="SSF52540">
    <property type="entry name" value="P-loop containing nucleoside triphosphate hydrolases"/>
    <property type="match status" value="1"/>
</dbReference>
<protein>
    <recommendedName>
        <fullName evidence="3">ABC transporter domain-containing protein</fullName>
    </recommendedName>
</protein>
<feature type="transmembrane region" description="Helical" evidence="2">
    <location>
        <begin position="165"/>
        <end position="185"/>
    </location>
</feature>
<keyword evidence="2" id="KW-1133">Transmembrane helix</keyword>
<dbReference type="Proteomes" id="UP000799118">
    <property type="component" value="Unassembled WGS sequence"/>
</dbReference>
<dbReference type="InterPro" id="IPR026030">
    <property type="entry name" value="Pur-cyt_permease_Fcy2/21/22"/>
</dbReference>
<proteinExistence type="predicted"/>
<dbReference type="AlphaFoldDB" id="A0A6A4GMC6"/>
<evidence type="ECO:0000256" key="1">
    <source>
        <dbReference type="ARBA" id="ARBA00022448"/>
    </source>
</evidence>
<reference evidence="4" key="1">
    <citation type="journal article" date="2019" name="Environ. Microbiol.">
        <title>Fungal ecological strategies reflected in gene transcription - a case study of two litter decomposers.</title>
        <authorList>
            <person name="Barbi F."/>
            <person name="Kohler A."/>
            <person name="Barry K."/>
            <person name="Baskaran P."/>
            <person name="Daum C."/>
            <person name="Fauchery L."/>
            <person name="Ihrmark K."/>
            <person name="Kuo A."/>
            <person name="LaButti K."/>
            <person name="Lipzen A."/>
            <person name="Morin E."/>
            <person name="Grigoriev I.V."/>
            <person name="Henrissat B."/>
            <person name="Lindahl B."/>
            <person name="Martin F."/>
        </authorList>
    </citation>
    <scope>NUCLEOTIDE SEQUENCE</scope>
    <source>
        <strain evidence="4">JB14</strain>
    </source>
</reference>